<reference evidence="3" key="1">
    <citation type="journal article" date="2019" name="Int. J. Syst. Evol. Microbiol.">
        <title>The Global Catalogue of Microorganisms (GCM) 10K type strain sequencing project: providing services to taxonomists for standard genome sequencing and annotation.</title>
        <authorList>
            <consortium name="The Broad Institute Genomics Platform"/>
            <consortium name="The Broad Institute Genome Sequencing Center for Infectious Disease"/>
            <person name="Wu L."/>
            <person name="Ma J."/>
        </authorList>
    </citation>
    <scope>NUCLEOTIDE SEQUENCE [LARGE SCALE GENOMIC DNA]</scope>
    <source>
        <strain evidence="3">KCTC 13128</strain>
    </source>
</reference>
<evidence type="ECO:0000256" key="1">
    <source>
        <dbReference type="SAM" id="MobiDB-lite"/>
    </source>
</evidence>
<evidence type="ECO:0000313" key="2">
    <source>
        <dbReference type="EMBL" id="MFC3039810.1"/>
    </source>
</evidence>
<feature type="compositionally biased region" description="Basic and acidic residues" evidence="1">
    <location>
        <begin position="54"/>
        <end position="64"/>
    </location>
</feature>
<evidence type="ECO:0000313" key="3">
    <source>
        <dbReference type="Proteomes" id="UP001595279"/>
    </source>
</evidence>
<protein>
    <submittedName>
        <fullName evidence="2">Uncharacterized protein</fullName>
    </submittedName>
</protein>
<feature type="compositionally biased region" description="Basic and acidic residues" evidence="1">
    <location>
        <begin position="92"/>
        <end position="108"/>
    </location>
</feature>
<organism evidence="2 3">
    <name type="scientific">Virgibacillus xinjiangensis</name>
    <dbReference type="NCBI Taxonomy" id="393090"/>
    <lineage>
        <taxon>Bacteria</taxon>
        <taxon>Bacillati</taxon>
        <taxon>Bacillota</taxon>
        <taxon>Bacilli</taxon>
        <taxon>Bacillales</taxon>
        <taxon>Bacillaceae</taxon>
        <taxon>Virgibacillus</taxon>
    </lineage>
</organism>
<gene>
    <name evidence="2" type="ORF">ACFOGI_06060</name>
</gene>
<sequence>MVDGLSAAHRGNRQEHQDIGRTPRKSAEARGYPPDTAEISRSARISAGHRGNQRKREDIRRTPRESAGARGYPPDTEEISRSARISAGHRGNRQERGDIRRTPRKSAEARGYPPDTAEIGRSAIHSHLRSCHSFIGSSCSLVKGICFMEMLLASFGFCRSS</sequence>
<feature type="region of interest" description="Disordered" evidence="1">
    <location>
        <begin position="1"/>
        <end position="118"/>
    </location>
</feature>
<name>A0ABV7CU79_9BACI</name>
<feature type="compositionally biased region" description="Basic and acidic residues" evidence="1">
    <location>
        <begin position="12"/>
        <end position="28"/>
    </location>
</feature>
<proteinExistence type="predicted"/>
<dbReference type="EMBL" id="JBHRSA010000025">
    <property type="protein sequence ID" value="MFC3039810.1"/>
    <property type="molecule type" value="Genomic_DNA"/>
</dbReference>
<dbReference type="RefSeq" id="WP_390269977.1">
    <property type="nucleotide sequence ID" value="NZ_JBHRSA010000025.1"/>
</dbReference>
<comment type="caution">
    <text evidence="2">The sequence shown here is derived from an EMBL/GenBank/DDBJ whole genome shotgun (WGS) entry which is preliminary data.</text>
</comment>
<accession>A0ABV7CU79</accession>
<keyword evidence="3" id="KW-1185">Reference proteome</keyword>
<dbReference type="Proteomes" id="UP001595279">
    <property type="component" value="Unassembled WGS sequence"/>
</dbReference>